<comment type="caution">
    <text evidence="2">The sequence shown here is derived from an EMBL/GenBank/DDBJ whole genome shotgun (WGS) entry which is preliminary data.</text>
</comment>
<evidence type="ECO:0000313" key="2">
    <source>
        <dbReference type="EMBL" id="EUJ64754.1"/>
    </source>
</evidence>
<evidence type="ECO:0000313" key="3">
    <source>
        <dbReference type="Proteomes" id="UP000019241"/>
    </source>
</evidence>
<evidence type="ECO:0000256" key="1">
    <source>
        <dbReference type="SAM" id="Phobius"/>
    </source>
</evidence>
<dbReference type="PATRIC" id="fig|1265822.4.peg.214"/>
<dbReference type="EMBL" id="AODM01000005">
    <property type="protein sequence ID" value="EUJ64754.1"/>
    <property type="molecule type" value="Genomic_DNA"/>
</dbReference>
<name>W7DIN4_9LIST</name>
<feature type="transmembrane region" description="Helical" evidence="1">
    <location>
        <begin position="13"/>
        <end position="31"/>
    </location>
</feature>
<keyword evidence="1" id="KW-0472">Membrane</keyword>
<keyword evidence="1" id="KW-1133">Transmembrane helix</keyword>
<proteinExistence type="predicted"/>
<sequence length="94" mass="10596">MEPYFFGLSISEWLGILALGGTVIGTLFTLMKKIVVMPIVKELHQLSKTIEVINTRVDNNEKYSAGERQVIHNRVNKLERRTDKIENAVGLRGG</sequence>
<dbReference type="AlphaFoldDB" id="W7DIN4"/>
<organism evidence="2 3">
    <name type="scientific">Listeria fleischmannii FSL S10-1203</name>
    <dbReference type="NCBI Taxonomy" id="1265822"/>
    <lineage>
        <taxon>Bacteria</taxon>
        <taxon>Bacillati</taxon>
        <taxon>Bacillota</taxon>
        <taxon>Bacilli</taxon>
        <taxon>Bacillales</taxon>
        <taxon>Listeriaceae</taxon>
        <taxon>Listeria</taxon>
    </lineage>
</organism>
<reference evidence="2 3" key="1">
    <citation type="submission" date="2012-12" db="EMBL/GenBank/DDBJ databases">
        <title>Novel taxa of Listeriaceae from agricultural environments in the United States.</title>
        <authorList>
            <person name="den Bakker H.C."/>
            <person name="Allred A."/>
            <person name="Warchocki S."/>
            <person name="Wright E.M."/>
            <person name="Burrell A."/>
            <person name="Nightingale K.K."/>
            <person name="Kephart D."/>
            <person name="Wiedmann M."/>
        </authorList>
    </citation>
    <scope>NUCLEOTIDE SEQUENCE [LARGE SCALE GENOMIC DNA]</scope>
    <source>
        <strain evidence="2 3">FSL S10-1203</strain>
    </source>
</reference>
<dbReference type="Proteomes" id="UP000019241">
    <property type="component" value="Unassembled WGS sequence"/>
</dbReference>
<protein>
    <submittedName>
        <fullName evidence="2">Uncharacterized protein</fullName>
    </submittedName>
</protein>
<keyword evidence="1" id="KW-0812">Transmembrane</keyword>
<accession>W7DIN4</accession>
<gene>
    <name evidence="2" type="ORF">MCOL2_01040</name>
</gene>